<dbReference type="SUPFAM" id="SSF53474">
    <property type="entry name" value="alpha/beta-Hydrolases"/>
    <property type="match status" value="1"/>
</dbReference>
<comment type="caution">
    <text evidence="2">The sequence shown here is derived from an EMBL/GenBank/DDBJ whole genome shotgun (WGS) entry which is preliminary data.</text>
</comment>
<evidence type="ECO:0008006" key="3">
    <source>
        <dbReference type="Google" id="ProtNLM"/>
    </source>
</evidence>
<dbReference type="InterPro" id="IPR032675">
    <property type="entry name" value="LRR_dom_sf"/>
</dbReference>
<evidence type="ECO:0000313" key="2">
    <source>
        <dbReference type="EMBL" id="MPM10557.1"/>
    </source>
</evidence>
<gene>
    <name evidence="2" type="ORF">SDC9_56889</name>
</gene>
<evidence type="ECO:0000256" key="1">
    <source>
        <dbReference type="ARBA" id="ARBA00022801"/>
    </source>
</evidence>
<reference evidence="2" key="1">
    <citation type="submission" date="2019-08" db="EMBL/GenBank/DDBJ databases">
        <authorList>
            <person name="Kucharzyk K."/>
            <person name="Murdoch R.W."/>
            <person name="Higgins S."/>
            <person name="Loffler F."/>
        </authorList>
    </citation>
    <scope>NUCLEOTIDE SEQUENCE</scope>
</reference>
<name>A0A644X3L7_9ZZZZ</name>
<dbReference type="PANTHER" id="PTHR22946:SF9">
    <property type="entry name" value="POLYKETIDE TRANSFERASE AF380"/>
    <property type="match status" value="1"/>
</dbReference>
<keyword evidence="1" id="KW-0378">Hydrolase</keyword>
<dbReference type="Gene3D" id="3.80.10.10">
    <property type="entry name" value="Ribonuclease Inhibitor"/>
    <property type="match status" value="1"/>
</dbReference>
<dbReference type="InterPro" id="IPR029058">
    <property type="entry name" value="AB_hydrolase_fold"/>
</dbReference>
<dbReference type="PANTHER" id="PTHR22946">
    <property type="entry name" value="DIENELACTONE HYDROLASE DOMAIN-CONTAINING PROTEIN-RELATED"/>
    <property type="match status" value="1"/>
</dbReference>
<dbReference type="InterPro" id="IPR050261">
    <property type="entry name" value="FrsA_esterase"/>
</dbReference>
<dbReference type="SUPFAM" id="SSF52047">
    <property type="entry name" value="RNI-like"/>
    <property type="match status" value="1"/>
</dbReference>
<sequence length="658" mass="74045">MRNRISYIILLLLSSFILHAQVTTPYIAVKTNKQPGENISLSIKASNAANEQLIWIDLNGNGQQDMGEQVTVFGKSVNYVKNAEEIRIYGPVWTFSAAYNQLTSLFVSADHNFLTQIWCAYNAIEEIDLSNNTSVSYLSCQSNKLKRLVFNNASNIKTISCRNNELGNAAMTELINSLPVRNATDGAELSAVDVASKSELNIVNREHIVLASAKNWVIINHNNGTPEVYNPTEITKEVLREGLYSYFGWGKTYPQNNITDPEVTILSKTQKEGYEYWHLKYLVDVVGDLKEYAYGYLLIPANRGDKPLPLILALHPTSDIGKDRVMGIYASEPKDEADAKARIARQYAHDLGVDGNFIVFAPDRAGYGERRLLDDSIAYTEQMSAYQAYLRTFRPGWRLTSGKNVWDIQRALDFLLEYDFVDRENVGAIGHSLGAADAIMIIASDDRVKTSVVNSGSNLHYREDLWTQDNALRAFLNNASSQALGELVNVMVMATAGKSLLYNWSILDPYDSGNPNFIEGYRMICDVVNLKWRQYGATDIALYLHSNGHDFPNEARALSYQWLKEKLKFTGIVNPPSSVDVLKKNTEEDDFKVWGARACIHVQRNTEEVNPTDLFVFNTLGQTVSHRVIKENEVIIKNLPKGVYVVRIGLFNEKVEIK</sequence>
<proteinExistence type="predicted"/>
<dbReference type="GO" id="GO:0016788">
    <property type="term" value="F:hydrolase activity, acting on ester bonds"/>
    <property type="evidence" value="ECO:0007669"/>
    <property type="project" value="UniProtKB-ARBA"/>
</dbReference>
<dbReference type="EMBL" id="VSSQ01001709">
    <property type="protein sequence ID" value="MPM10557.1"/>
    <property type="molecule type" value="Genomic_DNA"/>
</dbReference>
<dbReference type="AlphaFoldDB" id="A0A644X3L7"/>
<accession>A0A644X3L7</accession>
<protein>
    <recommendedName>
        <fullName evidence="3">Secretion system C-terminal sorting domain-containing protein</fullName>
    </recommendedName>
</protein>
<organism evidence="2">
    <name type="scientific">bioreactor metagenome</name>
    <dbReference type="NCBI Taxonomy" id="1076179"/>
    <lineage>
        <taxon>unclassified sequences</taxon>
        <taxon>metagenomes</taxon>
        <taxon>ecological metagenomes</taxon>
    </lineage>
</organism>
<dbReference type="Gene3D" id="3.40.50.1820">
    <property type="entry name" value="alpha/beta hydrolase"/>
    <property type="match status" value="1"/>
</dbReference>